<dbReference type="PANTHER" id="PTHR12506:SF20">
    <property type="entry name" value="ZINC FINGER CCCH DOMAIN-CONTAINING PROTEIN 67"/>
    <property type="match status" value="1"/>
</dbReference>
<accession>A0AAW1WR21</accession>
<dbReference type="AlphaFoldDB" id="A0AAW1WR21"/>
<keyword evidence="2 5" id="KW-0863">Zinc-finger</keyword>
<keyword evidence="3 5" id="KW-0862">Zinc</keyword>
<feature type="compositionally biased region" description="Basic and acidic residues" evidence="6">
    <location>
        <begin position="74"/>
        <end position="106"/>
    </location>
</feature>
<feature type="region of interest" description="Disordered" evidence="6">
    <location>
        <begin position="1"/>
        <end position="171"/>
    </location>
</feature>
<evidence type="ECO:0000256" key="1">
    <source>
        <dbReference type="ARBA" id="ARBA00022723"/>
    </source>
</evidence>
<dbReference type="SMART" id="SM00356">
    <property type="entry name" value="ZnF_C3H1"/>
    <property type="match status" value="5"/>
</dbReference>
<dbReference type="InterPro" id="IPR000571">
    <property type="entry name" value="Znf_CCCH"/>
</dbReference>
<dbReference type="GO" id="GO:0008270">
    <property type="term" value="F:zinc ion binding"/>
    <property type="evidence" value="ECO:0007669"/>
    <property type="project" value="UniProtKB-KW"/>
</dbReference>
<feature type="region of interest" description="Disordered" evidence="6">
    <location>
        <begin position="297"/>
        <end position="331"/>
    </location>
</feature>
<evidence type="ECO:0000256" key="6">
    <source>
        <dbReference type="SAM" id="MobiDB-lite"/>
    </source>
</evidence>
<dbReference type="GO" id="GO:0003729">
    <property type="term" value="F:mRNA binding"/>
    <property type="evidence" value="ECO:0007669"/>
    <property type="project" value="TreeGrafter"/>
</dbReference>
<evidence type="ECO:0000256" key="4">
    <source>
        <dbReference type="ARBA" id="ARBA00023125"/>
    </source>
</evidence>
<feature type="domain" description="C3H1-type" evidence="7">
    <location>
        <begin position="269"/>
        <end position="297"/>
    </location>
</feature>
<feature type="domain" description="C3H1-type" evidence="7">
    <location>
        <begin position="449"/>
        <end position="477"/>
    </location>
</feature>
<dbReference type="Gene3D" id="4.10.1000.10">
    <property type="entry name" value="Zinc finger, CCCH-type"/>
    <property type="match status" value="2"/>
</dbReference>
<feature type="compositionally biased region" description="Low complexity" evidence="6">
    <location>
        <begin position="312"/>
        <end position="331"/>
    </location>
</feature>
<evidence type="ECO:0000313" key="8">
    <source>
        <dbReference type="EMBL" id="KAK9926742.1"/>
    </source>
</evidence>
<evidence type="ECO:0000256" key="2">
    <source>
        <dbReference type="ARBA" id="ARBA00022771"/>
    </source>
</evidence>
<feature type="zinc finger region" description="C3H1-type" evidence="5">
    <location>
        <begin position="223"/>
        <end position="251"/>
    </location>
</feature>
<keyword evidence="4" id="KW-0238">DNA-binding</keyword>
<dbReference type="SUPFAM" id="SSF90229">
    <property type="entry name" value="CCCH zinc finger"/>
    <property type="match status" value="5"/>
</dbReference>
<name>A0AAW1WR21_RUBAR</name>
<dbReference type="GO" id="GO:0003677">
    <property type="term" value="F:DNA binding"/>
    <property type="evidence" value="ECO:0007669"/>
    <property type="project" value="UniProtKB-KW"/>
</dbReference>
<proteinExistence type="predicted"/>
<dbReference type="EMBL" id="JBEDUW010000005">
    <property type="protein sequence ID" value="KAK9926742.1"/>
    <property type="molecule type" value="Genomic_DNA"/>
</dbReference>
<evidence type="ECO:0000256" key="5">
    <source>
        <dbReference type="PROSITE-ProRule" id="PRU00723"/>
    </source>
</evidence>
<reference evidence="8 9" key="1">
    <citation type="journal article" date="2023" name="G3 (Bethesda)">
        <title>A chromosome-length genome assembly and annotation of blackberry (Rubus argutus, cv. 'Hillquist').</title>
        <authorList>
            <person name="Bruna T."/>
            <person name="Aryal R."/>
            <person name="Dudchenko O."/>
            <person name="Sargent D.J."/>
            <person name="Mead D."/>
            <person name="Buti M."/>
            <person name="Cavallini A."/>
            <person name="Hytonen T."/>
            <person name="Andres J."/>
            <person name="Pham M."/>
            <person name="Weisz D."/>
            <person name="Mascagni F."/>
            <person name="Usai G."/>
            <person name="Natali L."/>
            <person name="Bassil N."/>
            <person name="Fernandez G.E."/>
            <person name="Lomsadze A."/>
            <person name="Armour M."/>
            <person name="Olukolu B."/>
            <person name="Poorten T."/>
            <person name="Britton C."/>
            <person name="Davik J."/>
            <person name="Ashrafi H."/>
            <person name="Aiden E.L."/>
            <person name="Borodovsky M."/>
            <person name="Worthington M."/>
        </authorList>
    </citation>
    <scope>NUCLEOTIDE SEQUENCE [LARGE SCALE GENOMIC DNA]</scope>
    <source>
        <strain evidence="8">PI 553951</strain>
    </source>
</reference>
<keyword evidence="9" id="KW-1185">Reference proteome</keyword>
<protein>
    <recommendedName>
        <fullName evidence="7">C3H1-type domain-containing protein</fullName>
    </recommendedName>
</protein>
<gene>
    <name evidence="8" type="ORF">M0R45_023955</name>
</gene>
<dbReference type="InterPro" id="IPR050974">
    <property type="entry name" value="Plant_ZF_CCCH"/>
</dbReference>
<evidence type="ECO:0000259" key="7">
    <source>
        <dbReference type="PROSITE" id="PS50103"/>
    </source>
</evidence>
<evidence type="ECO:0000256" key="3">
    <source>
        <dbReference type="ARBA" id="ARBA00022833"/>
    </source>
</evidence>
<dbReference type="PANTHER" id="PTHR12506">
    <property type="entry name" value="PROTEIN PHOSPHATASE RELATED"/>
    <property type="match status" value="1"/>
</dbReference>
<feature type="domain" description="C3H1-type" evidence="7">
    <location>
        <begin position="403"/>
        <end position="431"/>
    </location>
</feature>
<evidence type="ECO:0000313" key="9">
    <source>
        <dbReference type="Proteomes" id="UP001457282"/>
    </source>
</evidence>
<feature type="compositionally biased region" description="Low complexity" evidence="6">
    <location>
        <begin position="63"/>
        <end position="73"/>
    </location>
</feature>
<dbReference type="Proteomes" id="UP001457282">
    <property type="component" value="Unassembled WGS sequence"/>
</dbReference>
<dbReference type="PROSITE" id="PS50103">
    <property type="entry name" value="ZF_C3H1"/>
    <property type="match status" value="5"/>
</dbReference>
<sequence length="516" mass="57019">MELSESTVSVPPNSNSNSDDNEIDQVQQQLHYSEIGSHHSIPETNDIGHQQQNHSGDLGVLHSSPDPDAAAPSDLDHAVVDQIQKLDLKGDDVEVVVEEKKEKGEDDREEEGGELQEVEAEKSYNGRETENGNESERHSEVGEEESNEGEDKSENGAEVEKKGGEGNRRYQYPVRPEAEDCSFYLKTGNCKFGSNCKFNHPVRRKNNQVFKDKVKERDELAEKPGQTECKYYLRPGGCKYGKACRYNHGKGKPSVASVVELNFLGLPIRQGERECPYYMRNGSCKYGSNCRFNHPDPTAAGGSDPPSGFDNGGPASLQGGSQSSSWSAPRSLSETPLYVPMMMPPSQGVPPQNTEWNGYQAPMYLGERSMPAPPPYVINNSGTETNVHKQYPLPNQVDEFPERPGQPVCSFFLRTGDCKFKSNCKYHHPKSQTAVSPSFALSDKGLPLRPDQNICTHYSRYGICKFGPACKFDHPLHLTSSTTSGLDHQLPFSDLANIKEAGIARSRSGTDDTIQL</sequence>
<dbReference type="Gene3D" id="2.30.30.1190">
    <property type="match status" value="1"/>
</dbReference>
<comment type="caution">
    <text evidence="8">The sequence shown here is derived from an EMBL/GenBank/DDBJ whole genome shotgun (WGS) entry which is preliminary data.</text>
</comment>
<feature type="compositionally biased region" description="Acidic residues" evidence="6">
    <location>
        <begin position="107"/>
        <end position="118"/>
    </location>
</feature>
<keyword evidence="1 5" id="KW-0479">Metal-binding</keyword>
<organism evidence="8 9">
    <name type="scientific">Rubus argutus</name>
    <name type="common">Southern blackberry</name>
    <dbReference type="NCBI Taxonomy" id="59490"/>
    <lineage>
        <taxon>Eukaryota</taxon>
        <taxon>Viridiplantae</taxon>
        <taxon>Streptophyta</taxon>
        <taxon>Embryophyta</taxon>
        <taxon>Tracheophyta</taxon>
        <taxon>Spermatophyta</taxon>
        <taxon>Magnoliopsida</taxon>
        <taxon>eudicotyledons</taxon>
        <taxon>Gunneridae</taxon>
        <taxon>Pentapetalae</taxon>
        <taxon>rosids</taxon>
        <taxon>fabids</taxon>
        <taxon>Rosales</taxon>
        <taxon>Rosaceae</taxon>
        <taxon>Rosoideae</taxon>
        <taxon>Rosoideae incertae sedis</taxon>
        <taxon>Rubus</taxon>
    </lineage>
</organism>
<feature type="zinc finger region" description="C3H1-type" evidence="5">
    <location>
        <begin position="175"/>
        <end position="203"/>
    </location>
</feature>
<feature type="compositionally biased region" description="Basic and acidic residues" evidence="6">
    <location>
        <begin position="149"/>
        <end position="168"/>
    </location>
</feature>
<feature type="zinc finger region" description="C3H1-type" evidence="5">
    <location>
        <begin position="269"/>
        <end position="297"/>
    </location>
</feature>
<feature type="compositionally biased region" description="Basic and acidic residues" evidence="6">
    <location>
        <begin position="119"/>
        <end position="141"/>
    </location>
</feature>
<feature type="zinc finger region" description="C3H1-type" evidence="5">
    <location>
        <begin position="449"/>
        <end position="477"/>
    </location>
</feature>
<dbReference type="Pfam" id="PF00642">
    <property type="entry name" value="zf-CCCH"/>
    <property type="match status" value="5"/>
</dbReference>
<feature type="domain" description="C3H1-type" evidence="7">
    <location>
        <begin position="175"/>
        <end position="203"/>
    </location>
</feature>
<feature type="zinc finger region" description="C3H1-type" evidence="5">
    <location>
        <begin position="403"/>
        <end position="431"/>
    </location>
</feature>
<feature type="compositionally biased region" description="Low complexity" evidence="6">
    <location>
        <begin position="1"/>
        <end position="18"/>
    </location>
</feature>
<feature type="domain" description="C3H1-type" evidence="7">
    <location>
        <begin position="223"/>
        <end position="251"/>
    </location>
</feature>
<dbReference type="InterPro" id="IPR036855">
    <property type="entry name" value="Znf_CCCH_sf"/>
</dbReference>